<dbReference type="EMBL" id="BSXS01001407">
    <property type="protein sequence ID" value="GME76095.1"/>
    <property type="molecule type" value="Genomic_DNA"/>
</dbReference>
<protein>
    <submittedName>
        <fullName evidence="1">Unnamed protein product</fullName>
    </submittedName>
</protein>
<proteinExistence type="predicted"/>
<comment type="caution">
    <text evidence="1">The sequence shown here is derived from an EMBL/GenBank/DDBJ whole genome shotgun (WGS) entry which is preliminary data.</text>
</comment>
<organism evidence="1 2">
    <name type="scientific">Ambrosiozyma monospora</name>
    <name type="common">Yeast</name>
    <name type="synonym">Endomycopsis monosporus</name>
    <dbReference type="NCBI Taxonomy" id="43982"/>
    <lineage>
        <taxon>Eukaryota</taxon>
        <taxon>Fungi</taxon>
        <taxon>Dikarya</taxon>
        <taxon>Ascomycota</taxon>
        <taxon>Saccharomycotina</taxon>
        <taxon>Pichiomycetes</taxon>
        <taxon>Pichiales</taxon>
        <taxon>Pichiaceae</taxon>
        <taxon>Ambrosiozyma</taxon>
    </lineage>
</organism>
<evidence type="ECO:0000313" key="1">
    <source>
        <dbReference type="EMBL" id="GME76095.1"/>
    </source>
</evidence>
<accession>A0ACB5SZ75</accession>
<dbReference type="Proteomes" id="UP001165064">
    <property type="component" value="Unassembled WGS sequence"/>
</dbReference>
<name>A0ACB5SZ75_AMBMO</name>
<sequence length="251" mass="28279">MSMFRYNDPFFNFFDNVHREVQQMNDLFDDPFFNNRYGSEQHPQQQQSIESTKDKNESDNTKDNNNNNNNSADSSSQVTSTQAPPKRVTPFFGSSFFNDDDPFFGGSLSNYATKFTPPVDIHENDKSYDLSLAIPGATKDHVTIDFNTETNELIVKGEVPEKKFEEKDDKGKLVYSEMSSGSFQRVFRLPKSVDGKAINAQFENGVLSLSVPKVPEEKKNTLHRINIGGDDAATEKNQAGKDDAGDTEMKE</sequence>
<reference evidence="1" key="1">
    <citation type="submission" date="2023-04" db="EMBL/GenBank/DDBJ databases">
        <title>Ambrosiozyma monospora NBRC 10751.</title>
        <authorList>
            <person name="Ichikawa N."/>
            <person name="Sato H."/>
            <person name="Tonouchi N."/>
        </authorList>
    </citation>
    <scope>NUCLEOTIDE SEQUENCE</scope>
    <source>
        <strain evidence="1">NBRC 10751</strain>
    </source>
</reference>
<evidence type="ECO:0000313" key="2">
    <source>
        <dbReference type="Proteomes" id="UP001165064"/>
    </source>
</evidence>
<keyword evidence="2" id="KW-1185">Reference proteome</keyword>
<gene>
    <name evidence="1" type="ORF">Amon02_000244500</name>
</gene>